<organism evidence="2 3">
    <name type="scientific">Amycolatopsis mongoliensis</name>
    <dbReference type="NCBI Taxonomy" id="715475"/>
    <lineage>
        <taxon>Bacteria</taxon>
        <taxon>Bacillati</taxon>
        <taxon>Actinomycetota</taxon>
        <taxon>Actinomycetes</taxon>
        <taxon>Pseudonocardiales</taxon>
        <taxon>Pseudonocardiaceae</taxon>
        <taxon>Amycolatopsis</taxon>
    </lineage>
</organism>
<name>A0A9Y2JK73_9PSEU</name>
<dbReference type="AlphaFoldDB" id="A0A9Y2JK73"/>
<gene>
    <name evidence="2" type="ORF">QRX60_39805</name>
</gene>
<dbReference type="RefSeq" id="WP_285996618.1">
    <property type="nucleotide sequence ID" value="NZ_CP127295.1"/>
</dbReference>
<accession>A0A9Y2JK73</accession>
<reference evidence="2 3" key="1">
    <citation type="submission" date="2023-06" db="EMBL/GenBank/DDBJ databases">
        <authorList>
            <person name="Oyuntsetseg B."/>
            <person name="Kim S.B."/>
        </authorList>
    </citation>
    <scope>NUCLEOTIDE SEQUENCE [LARGE SCALE GENOMIC DNA]</scope>
    <source>
        <strain evidence="2 3">4-36</strain>
    </source>
</reference>
<feature type="compositionally biased region" description="Basic and acidic residues" evidence="1">
    <location>
        <begin position="11"/>
        <end position="28"/>
    </location>
</feature>
<dbReference type="KEGG" id="amog:QRX60_39805"/>
<evidence type="ECO:0000256" key="1">
    <source>
        <dbReference type="SAM" id="MobiDB-lite"/>
    </source>
</evidence>
<sequence length="49" mass="5343">MKLHGNLAGLARDHRLRVGDEPPVRGREANVLEDAADRRGLAADRRPGS</sequence>
<protein>
    <submittedName>
        <fullName evidence="2">Uncharacterized protein</fullName>
    </submittedName>
</protein>
<evidence type="ECO:0000313" key="3">
    <source>
        <dbReference type="Proteomes" id="UP001239397"/>
    </source>
</evidence>
<feature type="region of interest" description="Disordered" evidence="1">
    <location>
        <begin position="1"/>
        <end position="28"/>
    </location>
</feature>
<keyword evidence="3" id="KW-1185">Reference proteome</keyword>
<proteinExistence type="predicted"/>
<dbReference type="EMBL" id="CP127295">
    <property type="protein sequence ID" value="WIY00146.1"/>
    <property type="molecule type" value="Genomic_DNA"/>
</dbReference>
<evidence type="ECO:0000313" key="2">
    <source>
        <dbReference type="EMBL" id="WIY00146.1"/>
    </source>
</evidence>
<dbReference type="Proteomes" id="UP001239397">
    <property type="component" value="Chromosome"/>
</dbReference>